<dbReference type="PANTHER" id="PTHR32322">
    <property type="entry name" value="INNER MEMBRANE TRANSPORTER"/>
    <property type="match status" value="1"/>
</dbReference>
<evidence type="ECO:0000313" key="9">
    <source>
        <dbReference type="Proteomes" id="UP000189426"/>
    </source>
</evidence>
<feature type="domain" description="EamA" evidence="7">
    <location>
        <begin position="149"/>
        <end position="278"/>
    </location>
</feature>
<dbReference type="Gene3D" id="1.10.3730.20">
    <property type="match status" value="1"/>
</dbReference>
<comment type="similarity">
    <text evidence="2">Belongs to the EamA transporter family.</text>
</comment>
<comment type="subcellular location">
    <subcellularLocation>
        <location evidence="1">Membrane</location>
        <topology evidence="1">Multi-pass membrane protein</topology>
    </subcellularLocation>
</comment>
<evidence type="ECO:0000313" key="8">
    <source>
        <dbReference type="EMBL" id="OOF39435.1"/>
    </source>
</evidence>
<dbReference type="PANTHER" id="PTHR32322:SF2">
    <property type="entry name" value="EAMA DOMAIN-CONTAINING PROTEIN"/>
    <property type="match status" value="1"/>
</dbReference>
<name>A0A1V3IF94_9PAST</name>
<feature type="transmembrane region" description="Helical" evidence="6">
    <location>
        <begin position="66"/>
        <end position="86"/>
    </location>
</feature>
<gene>
    <name evidence="8" type="ORF">BKK47_06510</name>
</gene>
<feature type="domain" description="EamA" evidence="7">
    <location>
        <begin position="9"/>
        <end position="136"/>
    </location>
</feature>
<feature type="transmembrane region" description="Helical" evidence="6">
    <location>
        <begin position="149"/>
        <end position="167"/>
    </location>
</feature>
<dbReference type="SUPFAM" id="SSF103481">
    <property type="entry name" value="Multidrug resistance efflux transporter EmrE"/>
    <property type="match status" value="2"/>
</dbReference>
<evidence type="ECO:0000256" key="4">
    <source>
        <dbReference type="ARBA" id="ARBA00022989"/>
    </source>
</evidence>
<evidence type="ECO:0000256" key="6">
    <source>
        <dbReference type="SAM" id="Phobius"/>
    </source>
</evidence>
<dbReference type="STRING" id="1908257.BKK47_06510"/>
<evidence type="ECO:0000256" key="5">
    <source>
        <dbReference type="ARBA" id="ARBA00023136"/>
    </source>
</evidence>
<dbReference type="Proteomes" id="UP000189426">
    <property type="component" value="Unassembled WGS sequence"/>
</dbReference>
<dbReference type="GO" id="GO:0016020">
    <property type="term" value="C:membrane"/>
    <property type="evidence" value="ECO:0007669"/>
    <property type="project" value="UniProtKB-SubCell"/>
</dbReference>
<reference evidence="8 9" key="1">
    <citation type="submission" date="2016-10" db="EMBL/GenBank/DDBJ databases">
        <title>Rodentibacter gen. nov. and new species.</title>
        <authorList>
            <person name="Christensen H."/>
        </authorList>
    </citation>
    <scope>NUCLEOTIDE SEQUENCE [LARGE SCALE GENOMIC DNA]</scope>
    <source>
        <strain evidence="8 9">Ppn418</strain>
    </source>
</reference>
<dbReference type="InterPro" id="IPR050638">
    <property type="entry name" value="AA-Vitamin_Transporters"/>
</dbReference>
<feature type="transmembrane region" description="Helical" evidence="6">
    <location>
        <begin position="92"/>
        <end position="109"/>
    </location>
</feature>
<feature type="transmembrane region" description="Helical" evidence="6">
    <location>
        <begin position="35"/>
        <end position="54"/>
    </location>
</feature>
<sequence>MNKYNLALLKVHGTAVLFGASGIFGALTTSAADTLVLGRVLIAAAILILYFLYSKQPIIKITKGQFGQLMLSGVLLAIHWVTFFVAVKVGGVALATLGFASFPAFVSLFESVFFKEKLFAKDIILLVAVTLGLILVTPDFNFSSENTQGLLWGILSAISYGILAVVNRKSMSKLSGLQASFWQYLAAAIFLLPFSGNKLFTVSAIDWFWIFCIGFLCTSVAYTLFISSLDTINARTASMIISLEPVYSIALAWILFGETPTLKMLIGGSIILLAVAWSNLKK</sequence>
<dbReference type="EMBL" id="MLHG01000039">
    <property type="protein sequence ID" value="OOF39435.1"/>
    <property type="molecule type" value="Genomic_DNA"/>
</dbReference>
<feature type="transmembrane region" description="Helical" evidence="6">
    <location>
        <begin position="207"/>
        <end position="225"/>
    </location>
</feature>
<organism evidence="8 9">
    <name type="scientific">Rodentibacter mrazii</name>
    <dbReference type="NCBI Taxonomy" id="1908257"/>
    <lineage>
        <taxon>Bacteria</taxon>
        <taxon>Pseudomonadati</taxon>
        <taxon>Pseudomonadota</taxon>
        <taxon>Gammaproteobacteria</taxon>
        <taxon>Pasteurellales</taxon>
        <taxon>Pasteurellaceae</taxon>
        <taxon>Rodentibacter</taxon>
    </lineage>
</organism>
<comment type="caution">
    <text evidence="8">The sequence shown here is derived from an EMBL/GenBank/DDBJ whole genome shotgun (WGS) entry which is preliminary data.</text>
</comment>
<keyword evidence="4 6" id="KW-1133">Transmembrane helix</keyword>
<dbReference type="Pfam" id="PF00892">
    <property type="entry name" value="EamA"/>
    <property type="match status" value="2"/>
</dbReference>
<dbReference type="AlphaFoldDB" id="A0A1V3IF94"/>
<keyword evidence="9" id="KW-1185">Reference proteome</keyword>
<feature type="transmembrane region" description="Helical" evidence="6">
    <location>
        <begin position="179"/>
        <end position="195"/>
    </location>
</feature>
<keyword evidence="3 6" id="KW-0812">Transmembrane</keyword>
<accession>A0A1V3IF94</accession>
<evidence type="ECO:0000259" key="7">
    <source>
        <dbReference type="Pfam" id="PF00892"/>
    </source>
</evidence>
<feature type="transmembrane region" description="Helical" evidence="6">
    <location>
        <begin position="237"/>
        <end position="256"/>
    </location>
</feature>
<protein>
    <recommendedName>
        <fullName evidence="7">EamA domain-containing protein</fullName>
    </recommendedName>
</protein>
<feature type="transmembrane region" description="Helical" evidence="6">
    <location>
        <begin position="262"/>
        <end position="280"/>
    </location>
</feature>
<evidence type="ECO:0000256" key="3">
    <source>
        <dbReference type="ARBA" id="ARBA00022692"/>
    </source>
</evidence>
<feature type="transmembrane region" description="Helical" evidence="6">
    <location>
        <begin position="118"/>
        <end position="137"/>
    </location>
</feature>
<evidence type="ECO:0000256" key="2">
    <source>
        <dbReference type="ARBA" id="ARBA00007362"/>
    </source>
</evidence>
<keyword evidence="5 6" id="KW-0472">Membrane</keyword>
<dbReference type="InterPro" id="IPR000620">
    <property type="entry name" value="EamA_dom"/>
</dbReference>
<proteinExistence type="inferred from homology"/>
<dbReference type="RefSeq" id="WP_077494097.1">
    <property type="nucleotide sequence ID" value="NZ_MLHG01000039.1"/>
</dbReference>
<dbReference type="InterPro" id="IPR037185">
    <property type="entry name" value="EmrE-like"/>
</dbReference>
<evidence type="ECO:0000256" key="1">
    <source>
        <dbReference type="ARBA" id="ARBA00004141"/>
    </source>
</evidence>